<evidence type="ECO:0000313" key="2">
    <source>
        <dbReference type="EMBL" id="MED6181610.1"/>
    </source>
</evidence>
<evidence type="ECO:0000313" key="3">
    <source>
        <dbReference type="Proteomes" id="UP001341840"/>
    </source>
</evidence>
<sequence>MFCPNSSERDPPRGQEPGGDFEEDGLRRSRLGTAGGGPARPLRRSSQSSVELYVRFDIWVCLYELILGGSVNKWALCIPEARFVLNLCGEWQDWFYLEIDPTVGVYFTEMAPFNLVASCIRGQHCELEKEGAEKTSKMSLKGLIEMASLGEVGRSAPFRTGYEWVKEVVWCIPSKFVDAEGVRRLGPPSSWVRNGEDITIEFCRALLPKGFVVKDLKEIGSLCTHVTFRK</sequence>
<comment type="caution">
    <text evidence="2">The sequence shown here is derived from an EMBL/GenBank/DDBJ whole genome shotgun (WGS) entry which is preliminary data.</text>
</comment>
<proteinExistence type="predicted"/>
<protein>
    <submittedName>
        <fullName evidence="2">Uncharacterized protein</fullName>
    </submittedName>
</protein>
<dbReference type="Proteomes" id="UP001341840">
    <property type="component" value="Unassembled WGS sequence"/>
</dbReference>
<accession>A0ABU6WAM3</accession>
<keyword evidence="3" id="KW-1185">Reference proteome</keyword>
<reference evidence="2 3" key="1">
    <citation type="journal article" date="2023" name="Plants (Basel)">
        <title>Bridging the Gap: Combining Genomics and Transcriptomics Approaches to Understand Stylosanthes scabra, an Orphan Legume from the Brazilian Caatinga.</title>
        <authorList>
            <person name="Ferreira-Neto J.R.C."/>
            <person name="da Silva M.D."/>
            <person name="Binneck E."/>
            <person name="de Melo N.F."/>
            <person name="da Silva R.H."/>
            <person name="de Melo A.L.T.M."/>
            <person name="Pandolfi V."/>
            <person name="Bustamante F.O."/>
            <person name="Brasileiro-Vidal A.C."/>
            <person name="Benko-Iseppon A.M."/>
        </authorList>
    </citation>
    <scope>NUCLEOTIDE SEQUENCE [LARGE SCALE GENOMIC DNA]</scope>
    <source>
        <tissue evidence="2">Leaves</tissue>
    </source>
</reference>
<evidence type="ECO:0000256" key="1">
    <source>
        <dbReference type="SAM" id="MobiDB-lite"/>
    </source>
</evidence>
<feature type="region of interest" description="Disordered" evidence="1">
    <location>
        <begin position="1"/>
        <end position="43"/>
    </location>
</feature>
<name>A0ABU6WAM3_9FABA</name>
<organism evidence="2 3">
    <name type="scientific">Stylosanthes scabra</name>
    <dbReference type="NCBI Taxonomy" id="79078"/>
    <lineage>
        <taxon>Eukaryota</taxon>
        <taxon>Viridiplantae</taxon>
        <taxon>Streptophyta</taxon>
        <taxon>Embryophyta</taxon>
        <taxon>Tracheophyta</taxon>
        <taxon>Spermatophyta</taxon>
        <taxon>Magnoliopsida</taxon>
        <taxon>eudicotyledons</taxon>
        <taxon>Gunneridae</taxon>
        <taxon>Pentapetalae</taxon>
        <taxon>rosids</taxon>
        <taxon>fabids</taxon>
        <taxon>Fabales</taxon>
        <taxon>Fabaceae</taxon>
        <taxon>Papilionoideae</taxon>
        <taxon>50 kb inversion clade</taxon>
        <taxon>dalbergioids sensu lato</taxon>
        <taxon>Dalbergieae</taxon>
        <taxon>Pterocarpus clade</taxon>
        <taxon>Stylosanthes</taxon>
    </lineage>
</organism>
<dbReference type="EMBL" id="JASCZI010181310">
    <property type="protein sequence ID" value="MED6181610.1"/>
    <property type="molecule type" value="Genomic_DNA"/>
</dbReference>
<gene>
    <name evidence="2" type="ORF">PIB30_020874</name>
</gene>